<keyword evidence="1" id="KW-0808">Transferase</keyword>
<dbReference type="PANTHER" id="PTHR28629:SF4">
    <property type="entry name" value="TRIOKINASE_FMN CYCLASE"/>
    <property type="match status" value="1"/>
</dbReference>
<evidence type="ECO:0000313" key="4">
    <source>
        <dbReference type="EMBL" id="ETX26491.1"/>
    </source>
</evidence>
<evidence type="ECO:0000259" key="3">
    <source>
        <dbReference type="PROSITE" id="PS51480"/>
    </source>
</evidence>
<protein>
    <recommendedName>
        <fullName evidence="3">DhaL domain-containing protein</fullName>
    </recommendedName>
</protein>
<dbReference type="InterPro" id="IPR004007">
    <property type="entry name" value="DhaL_dom"/>
</dbReference>
<feature type="non-terminal residue" evidence="4">
    <location>
        <position position="141"/>
    </location>
</feature>
<dbReference type="eggNOG" id="COG1461">
    <property type="taxonomic scope" value="Bacteria"/>
</dbReference>
<accession>X7F333</accession>
<feature type="domain" description="DhaL" evidence="3">
    <location>
        <begin position="8"/>
        <end position="141"/>
    </location>
</feature>
<dbReference type="Pfam" id="PF02734">
    <property type="entry name" value="Dak2"/>
    <property type="match status" value="1"/>
</dbReference>
<evidence type="ECO:0000313" key="5">
    <source>
        <dbReference type="Proteomes" id="UP000023430"/>
    </source>
</evidence>
<dbReference type="InterPro" id="IPR050861">
    <property type="entry name" value="Dihydroxyacetone_Kinase"/>
</dbReference>
<dbReference type="AlphaFoldDB" id="X7F333"/>
<dbReference type="GO" id="GO:0004371">
    <property type="term" value="F:glycerone kinase activity"/>
    <property type="evidence" value="ECO:0007669"/>
    <property type="project" value="InterPro"/>
</dbReference>
<dbReference type="EMBL" id="JAME01000096">
    <property type="protein sequence ID" value="ETX26491.1"/>
    <property type="molecule type" value="Genomic_DNA"/>
</dbReference>
<dbReference type="STRING" id="1449351.RISW2_23950"/>
<dbReference type="Gene3D" id="1.25.40.340">
    <property type="match status" value="1"/>
</dbReference>
<dbReference type="PROSITE" id="PS51480">
    <property type="entry name" value="DHAL"/>
    <property type="match status" value="1"/>
</dbReference>
<keyword evidence="5" id="KW-1185">Reference proteome</keyword>
<sequence length="141" mass="13995">MTGDIDSARIILWLDLSAQALDAARAALSDLDGAVGDGDHGRSMAEGMAAAAAAVRARGDAAPAELFRDAGSAFLGRVGATVGPLYASAFFRCAGAAPTVPALLGAICDGIAARGGAKPGDCTMVDAWHPAARAARAASDR</sequence>
<name>X7F333_9RHOB</name>
<dbReference type="SUPFAM" id="SSF101473">
    <property type="entry name" value="DhaL-like"/>
    <property type="match status" value="1"/>
</dbReference>
<comment type="caution">
    <text evidence="4">The sequence shown here is derived from an EMBL/GenBank/DDBJ whole genome shotgun (WGS) entry which is preliminary data.</text>
</comment>
<dbReference type="Proteomes" id="UP000023430">
    <property type="component" value="Unassembled WGS sequence"/>
</dbReference>
<dbReference type="OrthoDB" id="9800291at2"/>
<evidence type="ECO:0000256" key="2">
    <source>
        <dbReference type="ARBA" id="ARBA00022777"/>
    </source>
</evidence>
<evidence type="ECO:0000256" key="1">
    <source>
        <dbReference type="ARBA" id="ARBA00022679"/>
    </source>
</evidence>
<proteinExistence type="predicted"/>
<reference evidence="4 5" key="1">
    <citation type="submission" date="2014-01" db="EMBL/GenBank/DDBJ databases">
        <title>Roseivivax isoporae LMG 25204 Genome Sequencing.</title>
        <authorList>
            <person name="Lai Q."/>
            <person name="Li G."/>
            <person name="Shao Z."/>
        </authorList>
    </citation>
    <scope>NUCLEOTIDE SEQUENCE [LARGE SCALE GENOMIC DNA]</scope>
    <source>
        <strain evidence="4 5">LMG 25204</strain>
    </source>
</reference>
<dbReference type="InterPro" id="IPR036117">
    <property type="entry name" value="DhaL_dom_sf"/>
</dbReference>
<dbReference type="GO" id="GO:0019563">
    <property type="term" value="P:glycerol catabolic process"/>
    <property type="evidence" value="ECO:0007669"/>
    <property type="project" value="TreeGrafter"/>
</dbReference>
<dbReference type="SMART" id="SM01120">
    <property type="entry name" value="Dak2"/>
    <property type="match status" value="1"/>
</dbReference>
<organism evidence="4 5">
    <name type="scientific">Roseivivax isoporae LMG 25204</name>
    <dbReference type="NCBI Taxonomy" id="1449351"/>
    <lineage>
        <taxon>Bacteria</taxon>
        <taxon>Pseudomonadati</taxon>
        <taxon>Pseudomonadota</taxon>
        <taxon>Alphaproteobacteria</taxon>
        <taxon>Rhodobacterales</taxon>
        <taxon>Roseobacteraceae</taxon>
        <taxon>Roseivivax</taxon>
    </lineage>
</organism>
<gene>
    <name evidence="4" type="ORF">RISW2_23950</name>
</gene>
<dbReference type="RefSeq" id="WP_043775610.1">
    <property type="nucleotide sequence ID" value="NZ_JAME01000096.1"/>
</dbReference>
<dbReference type="PANTHER" id="PTHR28629">
    <property type="entry name" value="TRIOKINASE/FMN CYCLASE"/>
    <property type="match status" value="1"/>
</dbReference>
<dbReference type="GO" id="GO:0005829">
    <property type="term" value="C:cytosol"/>
    <property type="evidence" value="ECO:0007669"/>
    <property type="project" value="TreeGrafter"/>
</dbReference>
<keyword evidence="2" id="KW-0418">Kinase</keyword>